<keyword evidence="2" id="KW-0808">Transferase</keyword>
<keyword evidence="3" id="KW-1185">Reference proteome</keyword>
<dbReference type="Gene3D" id="1.10.510.10">
    <property type="entry name" value="Transferase(Phosphotransferase) domain 1"/>
    <property type="match status" value="1"/>
</dbReference>
<dbReference type="InterPro" id="IPR011009">
    <property type="entry name" value="Kinase-like_dom_sf"/>
</dbReference>
<evidence type="ECO:0000313" key="2">
    <source>
        <dbReference type="EMBL" id="GFH28249.1"/>
    </source>
</evidence>
<keyword evidence="2" id="KW-0418">Kinase</keyword>
<accession>A0A6A0A6Q5</accession>
<dbReference type="Pfam" id="PF07714">
    <property type="entry name" value="PK_Tyr_Ser-Thr"/>
    <property type="match status" value="1"/>
</dbReference>
<feature type="non-terminal residue" evidence="2">
    <location>
        <position position="116"/>
    </location>
</feature>
<feature type="domain" description="Serine-threonine/tyrosine-protein kinase catalytic" evidence="1">
    <location>
        <begin position="1"/>
        <end position="37"/>
    </location>
</feature>
<dbReference type="EMBL" id="BLLF01003800">
    <property type="protein sequence ID" value="GFH28249.1"/>
    <property type="molecule type" value="Genomic_DNA"/>
</dbReference>
<evidence type="ECO:0000313" key="3">
    <source>
        <dbReference type="Proteomes" id="UP000485058"/>
    </source>
</evidence>
<feature type="non-terminal residue" evidence="2">
    <location>
        <position position="1"/>
    </location>
</feature>
<dbReference type="AlphaFoldDB" id="A0A6A0A6Q5"/>
<proteinExistence type="predicted"/>
<dbReference type="SUPFAM" id="SSF56112">
    <property type="entry name" value="Protein kinase-like (PK-like)"/>
    <property type="match status" value="1"/>
</dbReference>
<reference evidence="2 3" key="1">
    <citation type="submission" date="2020-02" db="EMBL/GenBank/DDBJ databases">
        <title>Draft genome sequence of Haematococcus lacustris strain NIES-144.</title>
        <authorList>
            <person name="Morimoto D."/>
            <person name="Nakagawa S."/>
            <person name="Yoshida T."/>
            <person name="Sawayama S."/>
        </authorList>
    </citation>
    <scope>NUCLEOTIDE SEQUENCE [LARGE SCALE GENOMIC DNA]</scope>
    <source>
        <strain evidence="2 3">NIES-144</strain>
    </source>
</reference>
<sequence>LAPELLGNGQASRATDIYSFGICLYEMAHGHAAEPGPQQESDLSKREAPSWLVTADASTVELQKLYEWYVAITHPLHRHHCLILGLPVHVGCAMFTLPSTSPCCHGAGGSAAALHP</sequence>
<name>A0A6A0A6Q5_HAELA</name>
<dbReference type="GO" id="GO:0004672">
    <property type="term" value="F:protein kinase activity"/>
    <property type="evidence" value="ECO:0007669"/>
    <property type="project" value="InterPro"/>
</dbReference>
<organism evidence="2 3">
    <name type="scientific">Haematococcus lacustris</name>
    <name type="common">Green alga</name>
    <name type="synonym">Haematococcus pluvialis</name>
    <dbReference type="NCBI Taxonomy" id="44745"/>
    <lineage>
        <taxon>Eukaryota</taxon>
        <taxon>Viridiplantae</taxon>
        <taxon>Chlorophyta</taxon>
        <taxon>core chlorophytes</taxon>
        <taxon>Chlorophyceae</taxon>
        <taxon>CS clade</taxon>
        <taxon>Chlamydomonadales</taxon>
        <taxon>Haematococcaceae</taxon>
        <taxon>Haematococcus</taxon>
    </lineage>
</organism>
<evidence type="ECO:0000259" key="1">
    <source>
        <dbReference type="Pfam" id="PF07714"/>
    </source>
</evidence>
<dbReference type="InterPro" id="IPR001245">
    <property type="entry name" value="Ser-Thr/Tyr_kinase_cat_dom"/>
</dbReference>
<protein>
    <submittedName>
        <fullName evidence="2">Protein tyrosine kinase</fullName>
    </submittedName>
</protein>
<gene>
    <name evidence="2" type="ORF">HaLaN_26712</name>
</gene>
<comment type="caution">
    <text evidence="2">The sequence shown here is derived from an EMBL/GenBank/DDBJ whole genome shotgun (WGS) entry which is preliminary data.</text>
</comment>
<dbReference type="Proteomes" id="UP000485058">
    <property type="component" value="Unassembled WGS sequence"/>
</dbReference>